<protein>
    <submittedName>
        <fullName evidence="1">Uncharacterized protein</fullName>
    </submittedName>
</protein>
<comment type="caution">
    <text evidence="1">The sequence shown here is derived from an EMBL/GenBank/DDBJ whole genome shotgun (WGS) entry which is preliminary data.</text>
</comment>
<feature type="non-terminal residue" evidence="1">
    <location>
        <position position="1"/>
    </location>
</feature>
<gene>
    <name evidence="1" type="ORF">CCACVL1_26493</name>
</gene>
<dbReference type="Gramene" id="OMO56514">
    <property type="protein sequence ID" value="OMO56514"/>
    <property type="gene ID" value="CCACVL1_26493"/>
</dbReference>
<proteinExistence type="predicted"/>
<reference evidence="1 2" key="1">
    <citation type="submission" date="2013-09" db="EMBL/GenBank/DDBJ databases">
        <title>Corchorus capsularis genome sequencing.</title>
        <authorList>
            <person name="Alam M."/>
            <person name="Haque M.S."/>
            <person name="Islam M.S."/>
            <person name="Emdad E.M."/>
            <person name="Islam M.M."/>
            <person name="Ahmed B."/>
            <person name="Halim A."/>
            <person name="Hossen Q.M.M."/>
            <person name="Hossain M.Z."/>
            <person name="Ahmed R."/>
            <person name="Khan M.M."/>
            <person name="Islam R."/>
            <person name="Rashid M.M."/>
            <person name="Khan S.A."/>
            <person name="Rahman M.S."/>
            <person name="Alam M."/>
        </authorList>
    </citation>
    <scope>NUCLEOTIDE SEQUENCE [LARGE SCALE GENOMIC DNA]</scope>
    <source>
        <strain evidence="2">cv. CVL-1</strain>
        <tissue evidence="1">Whole seedling</tissue>
    </source>
</reference>
<name>A0A1R3GEK2_COCAP</name>
<organism evidence="1 2">
    <name type="scientific">Corchorus capsularis</name>
    <name type="common">Jute</name>
    <dbReference type="NCBI Taxonomy" id="210143"/>
    <lineage>
        <taxon>Eukaryota</taxon>
        <taxon>Viridiplantae</taxon>
        <taxon>Streptophyta</taxon>
        <taxon>Embryophyta</taxon>
        <taxon>Tracheophyta</taxon>
        <taxon>Spermatophyta</taxon>
        <taxon>Magnoliopsida</taxon>
        <taxon>eudicotyledons</taxon>
        <taxon>Gunneridae</taxon>
        <taxon>Pentapetalae</taxon>
        <taxon>rosids</taxon>
        <taxon>malvids</taxon>
        <taxon>Malvales</taxon>
        <taxon>Malvaceae</taxon>
        <taxon>Grewioideae</taxon>
        <taxon>Apeibeae</taxon>
        <taxon>Corchorus</taxon>
    </lineage>
</organism>
<dbReference type="Proteomes" id="UP000188268">
    <property type="component" value="Unassembled WGS sequence"/>
</dbReference>
<dbReference type="EMBL" id="AWWV01014488">
    <property type="protein sequence ID" value="OMO56514.1"/>
    <property type="molecule type" value="Genomic_DNA"/>
</dbReference>
<dbReference type="AlphaFoldDB" id="A0A1R3GEK2"/>
<accession>A0A1R3GEK2</accession>
<evidence type="ECO:0000313" key="1">
    <source>
        <dbReference type="EMBL" id="OMO56514.1"/>
    </source>
</evidence>
<sequence>RSVGFEILWPVFNNLRFYFKREMGGTHLSYGRDLIVGGARKMLP</sequence>
<evidence type="ECO:0000313" key="2">
    <source>
        <dbReference type="Proteomes" id="UP000188268"/>
    </source>
</evidence>
<keyword evidence="2" id="KW-1185">Reference proteome</keyword>